<dbReference type="EMBL" id="DQ314496">
    <property type="protein sequence ID" value="ABC70129.1"/>
    <property type="molecule type" value="Genomic_DNA"/>
</dbReference>
<name>Q2LGR4_9ZZZZ</name>
<dbReference type="AlphaFoldDB" id="Q2LGR4"/>
<protein>
    <submittedName>
        <fullName evidence="3">Oxidoreductase</fullName>
    </submittedName>
</protein>
<evidence type="ECO:0000256" key="1">
    <source>
        <dbReference type="SAM" id="MobiDB-lite"/>
    </source>
</evidence>
<dbReference type="InterPro" id="IPR001853">
    <property type="entry name" value="DSBA-like_thioredoxin_dom"/>
</dbReference>
<dbReference type="InterPro" id="IPR036249">
    <property type="entry name" value="Thioredoxin-like_sf"/>
</dbReference>
<evidence type="ECO:0000259" key="2">
    <source>
        <dbReference type="Pfam" id="PF01323"/>
    </source>
</evidence>
<dbReference type="GO" id="GO:0016491">
    <property type="term" value="F:oxidoreductase activity"/>
    <property type="evidence" value="ECO:0007669"/>
    <property type="project" value="InterPro"/>
</dbReference>
<dbReference type="PANTHER" id="PTHR13887:SF41">
    <property type="entry name" value="THIOREDOXIN SUPERFAMILY PROTEIN"/>
    <property type="match status" value="1"/>
</dbReference>
<proteinExistence type="predicted"/>
<feature type="region of interest" description="Disordered" evidence="1">
    <location>
        <begin position="1"/>
        <end position="22"/>
    </location>
</feature>
<accession>Q2LGR4</accession>
<dbReference type="PANTHER" id="PTHR13887">
    <property type="entry name" value="GLUTATHIONE S-TRANSFERASE KAPPA"/>
    <property type="match status" value="1"/>
</dbReference>
<evidence type="ECO:0000313" key="3">
    <source>
        <dbReference type="EMBL" id="ABC70129.1"/>
    </source>
</evidence>
<dbReference type="Pfam" id="PF01323">
    <property type="entry name" value="DSBA"/>
    <property type="match status" value="1"/>
</dbReference>
<organism evidence="3">
    <name type="scientific">uncultured prokaryote 2E01B</name>
    <dbReference type="NCBI Taxonomy" id="363283"/>
    <lineage>
        <taxon>unclassified sequences</taxon>
        <taxon>environmental samples</taxon>
    </lineage>
</organism>
<dbReference type="SUPFAM" id="SSF52833">
    <property type="entry name" value="Thioredoxin-like"/>
    <property type="match status" value="1"/>
</dbReference>
<reference evidence="3" key="1">
    <citation type="submission" date="2005-12" db="EMBL/GenBank/DDBJ databases">
        <title>Environmental genomics of 'Haloquadratum walsbyi' in a saltern crystallizer indicates a large pool of accessory genes in an otherwise coherent species.</title>
        <authorList>
            <person name="Legault B.A."/>
            <person name="Lopez-Lopez A."/>
            <person name="Alba-Casado J.C."/>
            <person name="Doolittle F.W."/>
            <person name="Bolhuis H."/>
            <person name="Rodriguez-Valera F."/>
            <person name="Papke T.R."/>
        </authorList>
    </citation>
    <scope>NUCLEOTIDE SEQUENCE</scope>
</reference>
<feature type="domain" description="DSBA-like thioredoxin" evidence="2">
    <location>
        <begin position="32"/>
        <end position="162"/>
    </location>
</feature>
<dbReference type="Gene3D" id="3.40.30.10">
    <property type="entry name" value="Glutaredoxin"/>
    <property type="match status" value="1"/>
</dbReference>
<sequence>MFDLRGYKRDPEGGFRDVDDGKDEDYFAEARENVARLREQYGVEMQSFDDVPEVDSWDAQQAALYVRQAYPGSFDSFYHATMDAYWRDGRDIADSDVLVDIAEDVGVSGAEVRDAVTDERLEAELEDHFDRAQRRGISGIPTFVYGDHAARGAVPPAHLERLVEGA</sequence>